<keyword evidence="3" id="KW-1185">Reference proteome</keyword>
<evidence type="ECO:0000256" key="1">
    <source>
        <dbReference type="SAM" id="MobiDB-lite"/>
    </source>
</evidence>
<dbReference type="EMBL" id="CP064788">
    <property type="protein sequence ID" value="QSG10248.1"/>
    <property type="molecule type" value="Genomic_DNA"/>
</dbReference>
<name>A0A897NCP5_9EURY</name>
<sequence length="81" mass="8374">MNYPTLLALTCSLRVGLPASTTRFAGTTAVPVGSAVSTGDDESLRDSFAHRKSSVSSTADRAGSQADGTVRVLGNRRFPGC</sequence>
<proteinExistence type="predicted"/>
<reference evidence="2 3" key="1">
    <citation type="submission" date="2020-11" db="EMBL/GenBank/DDBJ databases">
        <title>Carbohydrate-dependent, anaerobic sulfur respiration: A novel catabolism in halophilic archaea.</title>
        <authorList>
            <person name="Sorokin D.Y."/>
            <person name="Messina E."/>
            <person name="Smedile F."/>
            <person name="La Cono V."/>
            <person name="Hallsworth J.E."/>
            <person name="Yakimov M.M."/>
        </authorList>
    </citation>
    <scope>NUCLEOTIDE SEQUENCE [LARGE SCALE GENOMIC DNA]</scope>
    <source>
        <strain evidence="2 3">HSR12-2</strain>
    </source>
</reference>
<evidence type="ECO:0000313" key="3">
    <source>
        <dbReference type="Proteomes" id="UP000662973"/>
    </source>
</evidence>
<dbReference type="AlphaFoldDB" id="A0A897NCP5"/>
<feature type="region of interest" description="Disordered" evidence="1">
    <location>
        <begin position="35"/>
        <end position="68"/>
    </location>
</feature>
<protein>
    <submittedName>
        <fullName evidence="2">Uncharacterized protein</fullName>
    </submittedName>
</protein>
<dbReference type="Proteomes" id="UP000662973">
    <property type="component" value="Chromosome"/>
</dbReference>
<organism evidence="2 3">
    <name type="scientific">Halapricum desulfuricans</name>
    <dbReference type="NCBI Taxonomy" id="2841257"/>
    <lineage>
        <taxon>Archaea</taxon>
        <taxon>Methanobacteriati</taxon>
        <taxon>Methanobacteriota</taxon>
        <taxon>Stenosarchaea group</taxon>
        <taxon>Halobacteria</taxon>
        <taxon>Halobacteriales</taxon>
        <taxon>Haloarculaceae</taxon>
        <taxon>Halapricum</taxon>
    </lineage>
</organism>
<gene>
    <name evidence="2" type="ORF">HSR122_2878</name>
</gene>
<accession>A0A897NCP5</accession>
<evidence type="ECO:0000313" key="2">
    <source>
        <dbReference type="EMBL" id="QSG10248.1"/>
    </source>
</evidence>
<dbReference type="KEGG" id="hds:HSR122_2878"/>